<feature type="compositionally biased region" description="Acidic residues" evidence="1">
    <location>
        <begin position="7"/>
        <end position="16"/>
    </location>
</feature>
<protein>
    <submittedName>
        <fullName evidence="3">Uncharacterized protein</fullName>
    </submittedName>
</protein>
<name>A0AA36JNC3_9DINO</name>
<keyword evidence="2" id="KW-1133">Transmembrane helix</keyword>
<comment type="caution">
    <text evidence="3">The sequence shown here is derived from an EMBL/GenBank/DDBJ whole genome shotgun (WGS) entry which is preliminary data.</text>
</comment>
<feature type="region of interest" description="Disordered" evidence="1">
    <location>
        <begin position="1"/>
        <end position="26"/>
    </location>
</feature>
<keyword evidence="2" id="KW-0472">Membrane</keyword>
<sequence>MAPTSDSPEDVDETEDKTEKTKSSFSNPTVLKAALDIVKHKKQEAVQAEQYDQAARFHQKIQQLEAQLALVETSEDAGASGTGGDEDAEDEEPQRKPVQRRSLLSAPNPFRTVELLEQSGYSRPQACGLLFLLYVMVFALEMVLLYVGWRLIGLGGESADEGFNEDMMEEL</sequence>
<reference evidence="3" key="1">
    <citation type="submission" date="2023-08" db="EMBL/GenBank/DDBJ databases">
        <authorList>
            <person name="Chen Y."/>
            <person name="Shah S."/>
            <person name="Dougan E. K."/>
            <person name="Thang M."/>
            <person name="Chan C."/>
        </authorList>
    </citation>
    <scope>NUCLEOTIDE SEQUENCE</scope>
</reference>
<feature type="transmembrane region" description="Helical" evidence="2">
    <location>
        <begin position="129"/>
        <end position="149"/>
    </location>
</feature>
<organism evidence="3 4">
    <name type="scientific">Effrenium voratum</name>
    <dbReference type="NCBI Taxonomy" id="2562239"/>
    <lineage>
        <taxon>Eukaryota</taxon>
        <taxon>Sar</taxon>
        <taxon>Alveolata</taxon>
        <taxon>Dinophyceae</taxon>
        <taxon>Suessiales</taxon>
        <taxon>Symbiodiniaceae</taxon>
        <taxon>Effrenium</taxon>
    </lineage>
</organism>
<evidence type="ECO:0000256" key="1">
    <source>
        <dbReference type="SAM" id="MobiDB-lite"/>
    </source>
</evidence>
<proteinExistence type="predicted"/>
<dbReference type="EMBL" id="CAUJNA010003730">
    <property type="protein sequence ID" value="CAJ1408720.1"/>
    <property type="molecule type" value="Genomic_DNA"/>
</dbReference>
<dbReference type="Gene3D" id="4.10.860.10">
    <property type="entry name" value="UVR domain"/>
    <property type="match status" value="1"/>
</dbReference>
<keyword evidence="4" id="KW-1185">Reference proteome</keyword>
<accession>A0AA36JNC3</accession>
<keyword evidence="2" id="KW-0812">Transmembrane</keyword>
<evidence type="ECO:0000313" key="3">
    <source>
        <dbReference type="EMBL" id="CAJ1408720.1"/>
    </source>
</evidence>
<gene>
    <name evidence="3" type="ORF">EVOR1521_LOCUS29992</name>
</gene>
<feature type="region of interest" description="Disordered" evidence="1">
    <location>
        <begin position="72"/>
        <end position="103"/>
    </location>
</feature>
<evidence type="ECO:0000256" key="2">
    <source>
        <dbReference type="SAM" id="Phobius"/>
    </source>
</evidence>
<evidence type="ECO:0000313" key="4">
    <source>
        <dbReference type="Proteomes" id="UP001178507"/>
    </source>
</evidence>
<dbReference type="Proteomes" id="UP001178507">
    <property type="component" value="Unassembled WGS sequence"/>
</dbReference>
<dbReference type="AlphaFoldDB" id="A0AA36JNC3"/>